<proteinExistence type="predicted"/>
<keyword evidence="2" id="KW-1185">Reference proteome</keyword>
<dbReference type="Gene3D" id="3.40.50.300">
    <property type="entry name" value="P-loop containing nucleotide triphosphate hydrolases"/>
    <property type="match status" value="1"/>
</dbReference>
<dbReference type="SUPFAM" id="SSF53795">
    <property type="entry name" value="PEP carboxykinase-like"/>
    <property type="match status" value="1"/>
</dbReference>
<comment type="caution">
    <text evidence="1">The sequence shown here is derived from an EMBL/GenBank/DDBJ whole genome shotgun (WGS) entry which is preliminary data.</text>
</comment>
<name>A0ABP7S8B3_9SPHN</name>
<evidence type="ECO:0000313" key="1">
    <source>
        <dbReference type="EMBL" id="GAA4008200.1"/>
    </source>
</evidence>
<gene>
    <name evidence="1" type="ORF">GCM10022211_22150</name>
</gene>
<dbReference type="EMBL" id="BAAAZD010000002">
    <property type="protein sequence ID" value="GAA4008200.1"/>
    <property type="molecule type" value="Genomic_DNA"/>
</dbReference>
<sequence>MNHLVRMFGLTIESELPLPGLPPAQEGMAPDVVVRRGTIGPDAADLVIPEVGDFAVRDGREIVVDALPEVPERNLRLYLLGSAMGLLLHQRGLFPLHANAVAVGGHAIAVAGASGAGKSTLAAWFLRHGLTLIGDDVLALRPTPGGMMALPGPPRVRLWREALDRFGLGSEGLEPSYVDADYDKWDLPVAAADLAADELPLAAIYVLEDAAEIGFAPMGGADAAEALFDHTYRGGYVEQVGNAAAHWKTVAILAASVPVFRLQRPRDLNQLEALGRALLAHASEQAARTDAGGR</sequence>
<evidence type="ECO:0000313" key="2">
    <source>
        <dbReference type="Proteomes" id="UP001501310"/>
    </source>
</evidence>
<reference evidence="2" key="1">
    <citation type="journal article" date="2019" name="Int. J. Syst. Evol. Microbiol.">
        <title>The Global Catalogue of Microorganisms (GCM) 10K type strain sequencing project: providing services to taxonomists for standard genome sequencing and annotation.</title>
        <authorList>
            <consortium name="The Broad Institute Genomics Platform"/>
            <consortium name="The Broad Institute Genome Sequencing Center for Infectious Disease"/>
            <person name="Wu L."/>
            <person name="Ma J."/>
        </authorList>
    </citation>
    <scope>NUCLEOTIDE SEQUENCE [LARGE SCALE GENOMIC DNA]</scope>
    <source>
        <strain evidence="2">JCM 16603</strain>
    </source>
</reference>
<dbReference type="Proteomes" id="UP001501310">
    <property type="component" value="Unassembled WGS sequence"/>
</dbReference>
<accession>A0ABP7S8B3</accession>
<dbReference type="GO" id="GO:0016301">
    <property type="term" value="F:kinase activity"/>
    <property type="evidence" value="ECO:0007669"/>
    <property type="project" value="UniProtKB-KW"/>
</dbReference>
<organism evidence="1 2">
    <name type="scientific">Sphingomonas humi</name>
    <dbReference type="NCBI Taxonomy" id="335630"/>
    <lineage>
        <taxon>Bacteria</taxon>
        <taxon>Pseudomonadati</taxon>
        <taxon>Pseudomonadota</taxon>
        <taxon>Alphaproteobacteria</taxon>
        <taxon>Sphingomonadales</taxon>
        <taxon>Sphingomonadaceae</taxon>
        <taxon>Sphingomonas</taxon>
    </lineage>
</organism>
<dbReference type="InterPro" id="IPR027417">
    <property type="entry name" value="P-loop_NTPase"/>
</dbReference>
<keyword evidence="1" id="KW-0418">Kinase</keyword>
<keyword evidence="1" id="KW-0808">Transferase</keyword>
<dbReference type="RefSeq" id="WP_344710331.1">
    <property type="nucleotide sequence ID" value="NZ_BAAAZD010000002.1"/>
</dbReference>
<protein>
    <submittedName>
        <fullName evidence="1">HPr kinase</fullName>
    </submittedName>
</protein>